<evidence type="ECO:0000313" key="4">
    <source>
        <dbReference type="Proteomes" id="UP000799536"/>
    </source>
</evidence>
<dbReference type="EMBL" id="ML994090">
    <property type="protein sequence ID" value="KAF2199210.1"/>
    <property type="molecule type" value="Genomic_DNA"/>
</dbReference>
<gene>
    <name evidence="3" type="ORF">GQ43DRAFT_442692</name>
</gene>
<dbReference type="AlphaFoldDB" id="A0A9P4JHB3"/>
<keyword evidence="4" id="KW-1185">Reference proteome</keyword>
<evidence type="ECO:0000259" key="2">
    <source>
        <dbReference type="Pfam" id="PF13902"/>
    </source>
</evidence>
<dbReference type="OrthoDB" id="10256743at2759"/>
<dbReference type="InterPro" id="IPR036867">
    <property type="entry name" value="R3H_dom_sf"/>
</dbReference>
<accession>A0A9P4JHB3</accession>
<feature type="domain" description="R3H-associated N-terminal" evidence="2">
    <location>
        <begin position="42"/>
        <end position="121"/>
    </location>
</feature>
<dbReference type="Pfam" id="PF13902">
    <property type="entry name" value="R3H-assoc"/>
    <property type="match status" value="1"/>
</dbReference>
<dbReference type="Proteomes" id="UP000799536">
    <property type="component" value="Unassembled WGS sequence"/>
</dbReference>
<proteinExistence type="predicted"/>
<dbReference type="SUPFAM" id="SSF82708">
    <property type="entry name" value="R3H domain"/>
    <property type="match status" value="1"/>
</dbReference>
<keyword evidence="1" id="KW-0175">Coiled coil</keyword>
<evidence type="ECO:0000256" key="1">
    <source>
        <dbReference type="SAM" id="Coils"/>
    </source>
</evidence>
<dbReference type="InterPro" id="IPR025952">
    <property type="entry name" value="R3H-assoc_dom"/>
</dbReference>
<evidence type="ECO:0000313" key="3">
    <source>
        <dbReference type="EMBL" id="KAF2199210.1"/>
    </source>
</evidence>
<name>A0A9P4JHB3_9PLEO</name>
<organism evidence="3 4">
    <name type="scientific">Delitschia confertaspora ATCC 74209</name>
    <dbReference type="NCBI Taxonomy" id="1513339"/>
    <lineage>
        <taxon>Eukaryota</taxon>
        <taxon>Fungi</taxon>
        <taxon>Dikarya</taxon>
        <taxon>Ascomycota</taxon>
        <taxon>Pezizomycotina</taxon>
        <taxon>Dothideomycetes</taxon>
        <taxon>Pleosporomycetidae</taxon>
        <taxon>Pleosporales</taxon>
        <taxon>Delitschiaceae</taxon>
        <taxon>Delitschia</taxon>
    </lineage>
</organism>
<dbReference type="GO" id="GO:0003676">
    <property type="term" value="F:nucleic acid binding"/>
    <property type="evidence" value="ECO:0007669"/>
    <property type="project" value="InterPro"/>
</dbReference>
<feature type="coiled-coil region" evidence="1">
    <location>
        <begin position="115"/>
        <end position="149"/>
    </location>
</feature>
<sequence length="265" mass="30037">MVSLLSHPSTEFNCEPLALHHSYPAPHIPIAFNVFRIDFLLSDRLLSNPYVEPPQPRDWEIHPTHPVHSVPYYLAPLWDAGLAARSAERKNAAPKTKSQFQASADDTRGVVSKELREKLKRARGAKGLLMDLEEEVRKFVQRCAEQEHAAEMEDIPSDVDSSDEEIVFVGRNGQMSDMRGRSKSRRHLEREMMIFDSLEGDQGASFGRFLIHHIGNYYGLRTWSVTVGNPARREAYIGLRENKAKSGRCAPAVLSPMPRPLWVIL</sequence>
<comment type="caution">
    <text evidence="3">The sequence shown here is derived from an EMBL/GenBank/DDBJ whole genome shotgun (WGS) entry which is preliminary data.</text>
</comment>
<reference evidence="3" key="1">
    <citation type="journal article" date="2020" name="Stud. Mycol.">
        <title>101 Dothideomycetes genomes: a test case for predicting lifestyles and emergence of pathogens.</title>
        <authorList>
            <person name="Haridas S."/>
            <person name="Albert R."/>
            <person name="Binder M."/>
            <person name="Bloem J."/>
            <person name="Labutti K."/>
            <person name="Salamov A."/>
            <person name="Andreopoulos B."/>
            <person name="Baker S."/>
            <person name="Barry K."/>
            <person name="Bills G."/>
            <person name="Bluhm B."/>
            <person name="Cannon C."/>
            <person name="Castanera R."/>
            <person name="Culley D."/>
            <person name="Daum C."/>
            <person name="Ezra D."/>
            <person name="Gonzalez J."/>
            <person name="Henrissat B."/>
            <person name="Kuo A."/>
            <person name="Liang C."/>
            <person name="Lipzen A."/>
            <person name="Lutzoni F."/>
            <person name="Magnuson J."/>
            <person name="Mondo S."/>
            <person name="Nolan M."/>
            <person name="Ohm R."/>
            <person name="Pangilinan J."/>
            <person name="Park H.-J."/>
            <person name="Ramirez L."/>
            <person name="Alfaro M."/>
            <person name="Sun H."/>
            <person name="Tritt A."/>
            <person name="Yoshinaga Y."/>
            <person name="Zwiers L.-H."/>
            <person name="Turgeon B."/>
            <person name="Goodwin S."/>
            <person name="Spatafora J."/>
            <person name="Crous P."/>
            <person name="Grigoriev I."/>
        </authorList>
    </citation>
    <scope>NUCLEOTIDE SEQUENCE</scope>
    <source>
        <strain evidence="3">ATCC 74209</strain>
    </source>
</reference>
<protein>
    <recommendedName>
        <fullName evidence="2">R3H-associated N-terminal domain-containing protein</fullName>
    </recommendedName>
</protein>